<organism evidence="7 8">
    <name type="scientific">Sinanaerobacter chloroacetimidivorans</name>
    <dbReference type="NCBI Taxonomy" id="2818044"/>
    <lineage>
        <taxon>Bacteria</taxon>
        <taxon>Bacillati</taxon>
        <taxon>Bacillota</taxon>
        <taxon>Clostridia</taxon>
        <taxon>Peptostreptococcales</taxon>
        <taxon>Anaerovoracaceae</taxon>
        <taxon>Sinanaerobacter</taxon>
    </lineage>
</organism>
<keyword evidence="6" id="KW-0346">Stress response</keyword>
<accession>A0A8J8B2H4</accession>
<keyword evidence="4 6" id="KW-0238">DNA-binding</keyword>
<dbReference type="AlphaFoldDB" id="A0A8J8B2H4"/>
<evidence type="ECO:0000313" key="8">
    <source>
        <dbReference type="Proteomes" id="UP000675664"/>
    </source>
</evidence>
<dbReference type="HAMAP" id="MF_02064">
    <property type="entry name" value="Sigma70_SigI"/>
    <property type="match status" value="1"/>
</dbReference>
<proteinExistence type="inferred from homology"/>
<comment type="subunit">
    <text evidence="6">Interacts with RsgI.</text>
</comment>
<evidence type="ECO:0000256" key="3">
    <source>
        <dbReference type="ARBA" id="ARBA00023082"/>
    </source>
</evidence>
<evidence type="ECO:0000256" key="1">
    <source>
        <dbReference type="ARBA" id="ARBA00022490"/>
    </source>
</evidence>
<dbReference type="GO" id="GO:0003677">
    <property type="term" value="F:DNA binding"/>
    <property type="evidence" value="ECO:0007669"/>
    <property type="project" value="UniProtKB-UniRule"/>
</dbReference>
<evidence type="ECO:0000256" key="5">
    <source>
        <dbReference type="ARBA" id="ARBA00023163"/>
    </source>
</evidence>
<dbReference type="InterPro" id="IPR013325">
    <property type="entry name" value="RNA_pol_sigma_r2"/>
</dbReference>
<reference evidence="7" key="1">
    <citation type="submission" date="2021-04" db="EMBL/GenBank/DDBJ databases">
        <title>Sinoanaerobacter chloroacetimidivorans sp. nov., an obligate anaerobic bacterium isolated from anaerobic sludge.</title>
        <authorList>
            <person name="Bao Y."/>
        </authorList>
    </citation>
    <scope>NUCLEOTIDE SEQUENCE</scope>
    <source>
        <strain evidence="7">BAD-6</strain>
    </source>
</reference>
<keyword evidence="3 6" id="KW-0731">Sigma factor</keyword>
<comment type="subcellular location">
    <subcellularLocation>
        <location evidence="6">Cytoplasm</location>
    </subcellularLocation>
</comment>
<evidence type="ECO:0000256" key="2">
    <source>
        <dbReference type="ARBA" id="ARBA00023015"/>
    </source>
</evidence>
<sequence length="237" mass="27337">MREIDQNAIKAQSDAAYLEIFIKEYEVFILHTAHKSAGKYITKRDDQWAVALSAFHEAILSYDMDKGAFLSFAEIVIKRRLYDDKRKQLRHSNEIFIDSYSLENDMDVDDISIKQEVMAKTTMVQQDIAKLEIEAISDILKEYGFSFSDLAQVSPKAAKTKKICAQAIIYLIDHPVLFHEMKQNKTIPLKVLEKNGGLPRKVLERHRKYIIAGTEIISGDYPVLAEYLSYVRKELKK</sequence>
<comment type="caution">
    <text evidence="7">The sequence shown here is derived from an EMBL/GenBank/DDBJ whole genome shotgun (WGS) entry which is preliminary data.</text>
</comment>
<keyword evidence="5 6" id="KW-0804">Transcription</keyword>
<protein>
    <recommendedName>
        <fullName evidence="6">RNA polymerase sigma factor SigI</fullName>
    </recommendedName>
</protein>
<reference evidence="7" key="2">
    <citation type="submission" date="2021-04" db="EMBL/GenBank/DDBJ databases">
        <authorList>
            <person name="Liu J."/>
        </authorList>
    </citation>
    <scope>NUCLEOTIDE SEQUENCE</scope>
    <source>
        <strain evidence="7">BAD-6</strain>
    </source>
</reference>
<feature type="DNA-binding region" description="H-T-H motif" evidence="6">
    <location>
        <begin position="189"/>
        <end position="208"/>
    </location>
</feature>
<dbReference type="GO" id="GO:0006352">
    <property type="term" value="P:DNA-templated transcription initiation"/>
    <property type="evidence" value="ECO:0007669"/>
    <property type="project" value="UniProtKB-UniRule"/>
</dbReference>
<evidence type="ECO:0000256" key="4">
    <source>
        <dbReference type="ARBA" id="ARBA00023125"/>
    </source>
</evidence>
<keyword evidence="8" id="KW-1185">Reference proteome</keyword>
<dbReference type="RefSeq" id="WP_227018863.1">
    <property type="nucleotide sequence ID" value="NZ_JAGSND010000008.1"/>
</dbReference>
<dbReference type="Proteomes" id="UP000675664">
    <property type="component" value="Unassembled WGS sequence"/>
</dbReference>
<evidence type="ECO:0000313" key="7">
    <source>
        <dbReference type="EMBL" id="MBR0598732.1"/>
    </source>
</evidence>
<dbReference type="PIRSF" id="PIRSF038953">
    <property type="entry name" value="SigI"/>
    <property type="match status" value="1"/>
</dbReference>
<dbReference type="SUPFAM" id="SSF88946">
    <property type="entry name" value="Sigma2 domain of RNA polymerase sigma factors"/>
    <property type="match status" value="1"/>
</dbReference>
<keyword evidence="2 6" id="KW-0805">Transcription regulation</keyword>
<feature type="short sequence motif" description="Polymerase core binding" evidence="6">
    <location>
        <begin position="46"/>
        <end position="59"/>
    </location>
</feature>
<comment type="function">
    <text evidence="6">Sigma factors are initiation factors that promote the attachment of RNA polymerase to specific initiation sites and are then released.</text>
</comment>
<keyword evidence="1 6" id="KW-0963">Cytoplasm</keyword>
<comment type="similarity">
    <text evidence="6">Belongs to the sigma-70 factor family. SigI subfamily.</text>
</comment>
<comment type="activity regulation">
    <text evidence="6">Negatively regulated by the anti-sigma-I factor RsgI.</text>
</comment>
<dbReference type="InterPro" id="IPR014244">
    <property type="entry name" value="RNA_pol_sigma-I"/>
</dbReference>
<dbReference type="GO" id="GO:0005737">
    <property type="term" value="C:cytoplasm"/>
    <property type="evidence" value="ECO:0007669"/>
    <property type="project" value="UniProtKB-SubCell"/>
</dbReference>
<evidence type="ECO:0000256" key="6">
    <source>
        <dbReference type="HAMAP-Rule" id="MF_02064"/>
    </source>
</evidence>
<dbReference type="GO" id="GO:0016987">
    <property type="term" value="F:sigma factor activity"/>
    <property type="evidence" value="ECO:0007669"/>
    <property type="project" value="UniProtKB-UniRule"/>
</dbReference>
<dbReference type="EMBL" id="JAGSND010000008">
    <property type="protein sequence ID" value="MBR0598732.1"/>
    <property type="molecule type" value="Genomic_DNA"/>
</dbReference>
<name>A0A8J8B2H4_9FIRM</name>
<gene>
    <name evidence="6" type="primary">sigI</name>
    <name evidence="7" type="ORF">KCX82_12650</name>
</gene>